<protein>
    <submittedName>
        <fullName evidence="1">Uncharacterized protein</fullName>
    </submittedName>
</protein>
<reference evidence="1 2" key="1">
    <citation type="submission" date="2020-08" db="EMBL/GenBank/DDBJ databases">
        <authorList>
            <person name="Koutsovoulos G."/>
            <person name="Danchin GJ E."/>
        </authorList>
    </citation>
    <scope>NUCLEOTIDE SEQUENCE [LARGE SCALE GENOMIC DNA]</scope>
</reference>
<comment type="caution">
    <text evidence="1">The sequence shown here is derived from an EMBL/GenBank/DDBJ whole genome shotgun (WGS) entry which is preliminary data.</text>
</comment>
<dbReference type="AlphaFoldDB" id="A0A6V7WTB5"/>
<accession>A0A6V7WTB5</accession>
<dbReference type="Proteomes" id="UP000580250">
    <property type="component" value="Unassembled WGS sequence"/>
</dbReference>
<name>A0A6V7WTB5_MELEN</name>
<organism evidence="1 2">
    <name type="scientific">Meloidogyne enterolobii</name>
    <name type="common">Root-knot nematode worm</name>
    <name type="synonym">Meloidogyne mayaguensis</name>
    <dbReference type="NCBI Taxonomy" id="390850"/>
    <lineage>
        <taxon>Eukaryota</taxon>
        <taxon>Metazoa</taxon>
        <taxon>Ecdysozoa</taxon>
        <taxon>Nematoda</taxon>
        <taxon>Chromadorea</taxon>
        <taxon>Rhabditida</taxon>
        <taxon>Tylenchina</taxon>
        <taxon>Tylenchomorpha</taxon>
        <taxon>Tylenchoidea</taxon>
        <taxon>Meloidogynidae</taxon>
        <taxon>Meloidogyninae</taxon>
        <taxon>Meloidogyne</taxon>
    </lineage>
</organism>
<gene>
    <name evidence="1" type="ORF">MENT_LOCUS43001</name>
</gene>
<proteinExistence type="predicted"/>
<evidence type="ECO:0000313" key="1">
    <source>
        <dbReference type="EMBL" id="CAD2190227.1"/>
    </source>
</evidence>
<evidence type="ECO:0000313" key="2">
    <source>
        <dbReference type="Proteomes" id="UP000580250"/>
    </source>
</evidence>
<sequence>MIRSFFEFQKEDKDDHYNKILLERSKDKKESVKMISIFQYMQAHDEFEIKANKLKQTKLDKYLGNLWIKEVDFTHRGNDIGNIKIISNVAAFKNRPIGPVFRVFEF</sequence>
<dbReference type="EMBL" id="CAJEWN010000795">
    <property type="protein sequence ID" value="CAD2190227.1"/>
    <property type="molecule type" value="Genomic_DNA"/>
</dbReference>